<evidence type="ECO:0000256" key="1">
    <source>
        <dbReference type="SAM" id="MobiDB-lite"/>
    </source>
</evidence>
<evidence type="ECO:0000313" key="4">
    <source>
        <dbReference type="Proteomes" id="UP001196413"/>
    </source>
</evidence>
<sequence>MHKPSEVFNGVSKSDHSDPDDVEDSLRVFRPRERFSRTSSECFSRTSVKPVAQVSPMHSKEGSSRGVRSRRSPIPLEESPPDFDAELDRMQTTMRLSGSSDGERRRSEAGSEKTSILSLCSSQLDTVGIKEASRVLLRRPATLGIRNYLHSGSLYEQRRNSSEEVTVDPALVKKVKVEVVDLDDEEDIKPTELSNLTASTSLLRTPPPVSEAFKTAQKSQEDEIVAKFQALNVVYIADALKQMRFAVGSCRRTIQGIVVDIVVPLRIVDDLWTMKVTIQDVSIDSFICIIDSSTLSSLIGLTPKEAMEIRASSDMNRRQDGQRRLAAVEEQLKRLDLLLDVELFSGGRADPVIRNIRTFMQALNVL</sequence>
<reference evidence="3" key="1">
    <citation type="submission" date="2021-06" db="EMBL/GenBank/DDBJ databases">
        <title>Parelaphostrongylus tenuis whole genome reference sequence.</title>
        <authorList>
            <person name="Garwood T.J."/>
            <person name="Larsen P.A."/>
            <person name="Fountain-Jones N.M."/>
            <person name="Garbe J.R."/>
            <person name="Macchietto M.G."/>
            <person name="Kania S.A."/>
            <person name="Gerhold R.W."/>
            <person name="Richards J.E."/>
            <person name="Wolf T.M."/>
        </authorList>
    </citation>
    <scope>NUCLEOTIDE SEQUENCE</scope>
    <source>
        <strain evidence="3">MNPRO001-30</strain>
        <tissue evidence="3">Meninges</tissue>
    </source>
</reference>
<keyword evidence="4" id="KW-1185">Reference proteome</keyword>
<gene>
    <name evidence="3" type="ORF">KIN20_034500</name>
</gene>
<evidence type="ECO:0000313" key="3">
    <source>
        <dbReference type="EMBL" id="KAJ1372361.1"/>
    </source>
</evidence>
<dbReference type="Proteomes" id="UP001196413">
    <property type="component" value="Unassembled WGS sequence"/>
</dbReference>
<dbReference type="GO" id="GO:0031422">
    <property type="term" value="C:RecQ family helicase-topoisomerase III complex"/>
    <property type="evidence" value="ECO:0007669"/>
    <property type="project" value="TreeGrafter"/>
</dbReference>
<dbReference type="AlphaFoldDB" id="A0AAD5RA88"/>
<protein>
    <recommendedName>
        <fullName evidence="2">RecQ-mediated genome instability protein 1 C-terminal OB-fold domain-containing protein</fullName>
    </recommendedName>
</protein>
<dbReference type="GO" id="GO:0000166">
    <property type="term" value="F:nucleotide binding"/>
    <property type="evidence" value="ECO:0007669"/>
    <property type="project" value="InterPro"/>
</dbReference>
<dbReference type="GO" id="GO:0000712">
    <property type="term" value="P:resolution of meiotic recombination intermediates"/>
    <property type="evidence" value="ECO:0007669"/>
    <property type="project" value="TreeGrafter"/>
</dbReference>
<feature type="compositionally biased region" description="Basic and acidic residues" evidence="1">
    <location>
        <begin position="13"/>
        <end position="36"/>
    </location>
</feature>
<dbReference type="Pfam" id="PF16099">
    <property type="entry name" value="RMI1_C"/>
    <property type="match status" value="1"/>
</dbReference>
<dbReference type="EMBL" id="JAHQIW010007131">
    <property type="protein sequence ID" value="KAJ1372361.1"/>
    <property type="molecule type" value="Genomic_DNA"/>
</dbReference>
<dbReference type="PANTHER" id="PTHR14790:SF15">
    <property type="entry name" value="RECQ-MEDIATED GENOME INSTABILITY PROTEIN 1"/>
    <property type="match status" value="1"/>
</dbReference>
<dbReference type="InterPro" id="IPR032199">
    <property type="entry name" value="RMI1_C"/>
</dbReference>
<evidence type="ECO:0000259" key="2">
    <source>
        <dbReference type="Pfam" id="PF16099"/>
    </source>
</evidence>
<comment type="caution">
    <text evidence="3">The sequence shown here is derived from an EMBL/GenBank/DDBJ whole genome shotgun (WGS) entry which is preliminary data.</text>
</comment>
<organism evidence="3 4">
    <name type="scientific">Parelaphostrongylus tenuis</name>
    <name type="common">Meningeal worm</name>
    <dbReference type="NCBI Taxonomy" id="148309"/>
    <lineage>
        <taxon>Eukaryota</taxon>
        <taxon>Metazoa</taxon>
        <taxon>Ecdysozoa</taxon>
        <taxon>Nematoda</taxon>
        <taxon>Chromadorea</taxon>
        <taxon>Rhabditida</taxon>
        <taxon>Rhabditina</taxon>
        <taxon>Rhabditomorpha</taxon>
        <taxon>Strongyloidea</taxon>
        <taxon>Metastrongylidae</taxon>
        <taxon>Parelaphostrongylus</taxon>
    </lineage>
</organism>
<name>A0AAD5RA88_PARTN</name>
<dbReference type="GO" id="GO:0000724">
    <property type="term" value="P:double-strand break repair via homologous recombination"/>
    <property type="evidence" value="ECO:0007669"/>
    <property type="project" value="TreeGrafter"/>
</dbReference>
<feature type="compositionally biased region" description="Polar residues" evidence="1">
    <location>
        <begin position="37"/>
        <end position="47"/>
    </location>
</feature>
<feature type="compositionally biased region" description="Basic and acidic residues" evidence="1">
    <location>
        <begin position="101"/>
        <end position="111"/>
    </location>
</feature>
<feature type="domain" description="RecQ-mediated genome instability protein 1 C-terminal OB-fold" evidence="2">
    <location>
        <begin position="235"/>
        <end position="357"/>
    </location>
</feature>
<feature type="region of interest" description="Disordered" evidence="1">
    <location>
        <begin position="1"/>
        <end position="115"/>
    </location>
</feature>
<dbReference type="PANTHER" id="PTHR14790">
    <property type="entry name" value="RECQ-MEDIATED GENOME INSTABILITY PROTEIN 1 RMI1"/>
    <property type="match status" value="1"/>
</dbReference>
<dbReference type="GO" id="GO:0016604">
    <property type="term" value="C:nuclear body"/>
    <property type="evidence" value="ECO:0007669"/>
    <property type="project" value="TreeGrafter"/>
</dbReference>
<accession>A0AAD5RA88</accession>
<proteinExistence type="predicted"/>